<evidence type="ECO:0000256" key="1">
    <source>
        <dbReference type="SAM" id="SignalP"/>
    </source>
</evidence>
<feature type="signal peptide" evidence="1">
    <location>
        <begin position="1"/>
        <end position="22"/>
    </location>
</feature>
<dbReference type="GO" id="GO:0008168">
    <property type="term" value="F:methyltransferase activity"/>
    <property type="evidence" value="ECO:0007669"/>
    <property type="project" value="UniProtKB-KW"/>
</dbReference>
<dbReference type="AlphaFoldDB" id="A0A5C8ZRK9"/>
<dbReference type="Proteomes" id="UP000321933">
    <property type="component" value="Unassembled WGS sequence"/>
</dbReference>
<dbReference type="InterPro" id="IPR016980">
    <property type="entry name" value="S-AdoMet-dep_MeTrfase_Alr7345"/>
</dbReference>
<proteinExistence type="predicted"/>
<dbReference type="GO" id="GO:0032259">
    <property type="term" value="P:methylation"/>
    <property type="evidence" value="ECO:0007669"/>
    <property type="project" value="UniProtKB-KW"/>
</dbReference>
<reference evidence="2 3" key="1">
    <citation type="submission" date="2019-08" db="EMBL/GenBank/DDBJ databases">
        <title>Parahaliea maris sp. nov., isolated from the surface seawater.</title>
        <authorList>
            <person name="Liu Y."/>
        </authorList>
    </citation>
    <scope>NUCLEOTIDE SEQUENCE [LARGE SCALE GENOMIC DNA]</scope>
    <source>
        <strain evidence="2 3">S2-26</strain>
    </source>
</reference>
<dbReference type="RefSeq" id="WP_148065253.1">
    <property type="nucleotide sequence ID" value="NZ_VRYZ01000007.1"/>
</dbReference>
<dbReference type="PIRSF" id="PIRSF031679">
    <property type="entry name" value="Mtase_Alr7345_prd"/>
    <property type="match status" value="1"/>
</dbReference>
<feature type="chain" id="PRO_5022768030" evidence="1">
    <location>
        <begin position="23"/>
        <end position="251"/>
    </location>
</feature>
<organism evidence="2 3">
    <name type="scientific">Parahaliea aestuarii</name>
    <dbReference type="NCBI Taxonomy" id="1852021"/>
    <lineage>
        <taxon>Bacteria</taxon>
        <taxon>Pseudomonadati</taxon>
        <taxon>Pseudomonadota</taxon>
        <taxon>Gammaproteobacteria</taxon>
        <taxon>Cellvibrionales</taxon>
        <taxon>Halieaceae</taxon>
        <taxon>Parahaliea</taxon>
    </lineage>
</organism>
<keyword evidence="2" id="KW-0489">Methyltransferase</keyword>
<comment type="caution">
    <text evidence="2">The sequence shown here is derived from an EMBL/GenBank/DDBJ whole genome shotgun (WGS) entry which is preliminary data.</text>
</comment>
<keyword evidence="1" id="KW-0732">Signal</keyword>
<gene>
    <name evidence="2" type="ORF">FVW59_15380</name>
</gene>
<dbReference type="Gene3D" id="3.40.50.150">
    <property type="entry name" value="Vaccinia Virus protein VP39"/>
    <property type="match status" value="1"/>
</dbReference>
<sequence length="251" mass="27127">MGKSTAGLIVLVAALVAGLQLAQAGTVADALASPERPAADRERDARDHPGEILALLQLREGDVVADIFAGGGYYSELIGRVVAPGGKVYLQNNAPYLEYATEALATRFDGRDVRGVERLDSEAEQLGLGVNTLDAALIVMSYHDLYYGEEGWPAIDREDFMGQIVAALKPGGRFLIVDHAARKGAGLEATHTLHRIEESVARRDIEAAGLSYIGGTEVLRNPQDDRSLQVFDPVIRGKTDRFVLLFEKPED</sequence>
<evidence type="ECO:0000313" key="2">
    <source>
        <dbReference type="EMBL" id="TXS89991.1"/>
    </source>
</evidence>
<keyword evidence="3" id="KW-1185">Reference proteome</keyword>
<dbReference type="SUPFAM" id="SSF53335">
    <property type="entry name" value="S-adenosyl-L-methionine-dependent methyltransferases"/>
    <property type="match status" value="1"/>
</dbReference>
<protein>
    <submittedName>
        <fullName evidence="2">Class I SAM-dependent methyltransferase</fullName>
    </submittedName>
</protein>
<keyword evidence="2" id="KW-0808">Transferase</keyword>
<dbReference type="EMBL" id="VRYZ01000007">
    <property type="protein sequence ID" value="TXS89991.1"/>
    <property type="molecule type" value="Genomic_DNA"/>
</dbReference>
<evidence type="ECO:0000313" key="3">
    <source>
        <dbReference type="Proteomes" id="UP000321933"/>
    </source>
</evidence>
<dbReference type="OrthoDB" id="9801692at2"/>
<dbReference type="InterPro" id="IPR029063">
    <property type="entry name" value="SAM-dependent_MTases_sf"/>
</dbReference>
<accession>A0A5C8ZRK9</accession>
<name>A0A5C8ZRK9_9GAMM</name>